<keyword evidence="3" id="KW-0808">Transferase</keyword>
<sequence>MDQISAATCQGASTASFRVISGSVYELRLLLSRRDGTGPKPLKLSPIRIDFSDDRGRPVDLRLVTGRNHVPHLNPMQVELLPEGPVLQDEEEAARWHAAGYASRFIVAPPDATDLRIASDDPDVEIAAAEVLPLGIDWPGEGRATSRHVEAIAASRAELIERLLPDPALRPDPVIRALARIPVEQFDAIRGQFRPGGDWRKVLKRMAEGAEAEAEEFEERVRRLAAARRREIRVGLVGHPRTYERLRFLCDVVWLRKELCTDQLAEMGFDLILIETVAESGPGDWNGAFLQLDGDMAPEGTALFRAARARGLPVHLLLSAAPAASHFWRGAIEAADAVLVEGNPQDWSGDAPCPALPDHARFLRRATEPAAGPAALLEPRLHDLMLVPVGSDLFQFPDFADFLSTPGCYDALVTEFHYGFAPSSLTPRLKGRKVAMAPDLSRRQQTYLLRNATIVLLNATTLRTEAELLDIALDAIVAGAIPVLVGPVPPEGAVFAALDRVTAPSELMELQRSYRIAWLRERRWRALYRLVMRHHVWRAEDRAALLGEDLYDADFDRPRMSTILVSRRPHLIERCLETFRAQSWPETELVMVLNLDEPPSNLPELRENEHLFVLPAHFNIGRCLNMAIAASTGRYWAKMDDDDYYASTYLEEYAWYYHATQADTVGRIPILFYMSGQDLTLIKSQKFERCRRITKLMDFSSGATLSGDKNGSLPKFSNSQRNSADSEWIRSVTKSSGLRTASYDGTSFIVFRDADESNHTWMMSGRSTNMIGLSPVCEGNLFERI</sequence>
<evidence type="ECO:0000259" key="2">
    <source>
        <dbReference type="Pfam" id="PF00535"/>
    </source>
</evidence>
<dbReference type="AlphaFoldDB" id="A0A2W7N3T8"/>
<reference evidence="3 4" key="1">
    <citation type="submission" date="2018-06" db="EMBL/GenBank/DDBJ databases">
        <title>Genomic Encyclopedia of Archaeal and Bacterial Type Strains, Phase II (KMG-II): from individual species to whole genera.</title>
        <authorList>
            <person name="Goeker M."/>
        </authorList>
    </citation>
    <scope>NUCLEOTIDE SEQUENCE [LARGE SCALE GENOMIC DNA]</scope>
    <source>
        <strain evidence="3 4">DSM 22009</strain>
    </source>
</reference>
<organism evidence="3 4">
    <name type="scientific">Palleronia aestuarii</name>
    <dbReference type="NCBI Taxonomy" id="568105"/>
    <lineage>
        <taxon>Bacteria</taxon>
        <taxon>Pseudomonadati</taxon>
        <taxon>Pseudomonadota</taxon>
        <taxon>Alphaproteobacteria</taxon>
        <taxon>Rhodobacterales</taxon>
        <taxon>Roseobacteraceae</taxon>
        <taxon>Palleronia</taxon>
    </lineage>
</organism>
<dbReference type="EMBL" id="QKZL01000014">
    <property type="protein sequence ID" value="PZX14353.1"/>
    <property type="molecule type" value="Genomic_DNA"/>
</dbReference>
<feature type="domain" description="Glycosyltransferase 2-like" evidence="2">
    <location>
        <begin position="568"/>
        <end position="674"/>
    </location>
</feature>
<dbReference type="OrthoDB" id="8756565at2"/>
<dbReference type="Gene3D" id="3.90.550.10">
    <property type="entry name" value="Spore Coat Polysaccharide Biosynthesis Protein SpsA, Chain A"/>
    <property type="match status" value="1"/>
</dbReference>
<dbReference type="InterPro" id="IPR001173">
    <property type="entry name" value="Glyco_trans_2-like"/>
</dbReference>
<dbReference type="CDD" id="cd00761">
    <property type="entry name" value="Glyco_tranf_GTA_type"/>
    <property type="match status" value="1"/>
</dbReference>
<dbReference type="RefSeq" id="WP_111538035.1">
    <property type="nucleotide sequence ID" value="NZ_QKZL01000014.1"/>
</dbReference>
<dbReference type="Pfam" id="PF00535">
    <property type="entry name" value="Glycos_transf_2"/>
    <property type="match status" value="1"/>
</dbReference>
<evidence type="ECO:0000256" key="1">
    <source>
        <dbReference type="SAM" id="Coils"/>
    </source>
</evidence>
<name>A0A2W7N3T8_9RHOB</name>
<evidence type="ECO:0000313" key="4">
    <source>
        <dbReference type="Proteomes" id="UP000248916"/>
    </source>
</evidence>
<dbReference type="SUPFAM" id="SSF53448">
    <property type="entry name" value="Nucleotide-diphospho-sugar transferases"/>
    <property type="match status" value="1"/>
</dbReference>
<dbReference type="Proteomes" id="UP000248916">
    <property type="component" value="Unassembled WGS sequence"/>
</dbReference>
<evidence type="ECO:0000313" key="3">
    <source>
        <dbReference type="EMBL" id="PZX14353.1"/>
    </source>
</evidence>
<comment type="caution">
    <text evidence="3">The sequence shown here is derived from an EMBL/GenBank/DDBJ whole genome shotgun (WGS) entry which is preliminary data.</text>
</comment>
<gene>
    <name evidence="3" type="ORF">LX81_02936</name>
</gene>
<accession>A0A2W7N3T8</accession>
<keyword evidence="1" id="KW-0175">Coiled coil</keyword>
<keyword evidence="4" id="KW-1185">Reference proteome</keyword>
<proteinExistence type="predicted"/>
<feature type="coiled-coil region" evidence="1">
    <location>
        <begin position="200"/>
        <end position="227"/>
    </location>
</feature>
<protein>
    <submittedName>
        <fullName evidence="3">Glycosyl transferase family 2</fullName>
    </submittedName>
</protein>
<dbReference type="InterPro" id="IPR029044">
    <property type="entry name" value="Nucleotide-diphossugar_trans"/>
</dbReference>
<dbReference type="GO" id="GO:0016740">
    <property type="term" value="F:transferase activity"/>
    <property type="evidence" value="ECO:0007669"/>
    <property type="project" value="UniProtKB-KW"/>
</dbReference>